<dbReference type="PANTHER" id="PTHR31157">
    <property type="entry name" value="SCP DOMAIN-CONTAINING PROTEIN"/>
    <property type="match status" value="1"/>
</dbReference>
<dbReference type="Gene3D" id="3.40.33.10">
    <property type="entry name" value="CAP"/>
    <property type="match status" value="1"/>
</dbReference>
<dbReference type="EMBL" id="CP147982">
    <property type="protein sequence ID" value="WXK75220.1"/>
    <property type="molecule type" value="Genomic_DNA"/>
</dbReference>
<dbReference type="InterPro" id="IPR035940">
    <property type="entry name" value="CAP_sf"/>
</dbReference>
<feature type="compositionally biased region" description="Low complexity" evidence="1">
    <location>
        <begin position="15"/>
        <end position="31"/>
    </location>
</feature>
<dbReference type="RefSeq" id="WP_407285363.1">
    <property type="nucleotide sequence ID" value="NZ_CP147982.1"/>
</dbReference>
<dbReference type="CDD" id="cd05379">
    <property type="entry name" value="CAP_bacterial"/>
    <property type="match status" value="1"/>
</dbReference>
<dbReference type="Proteomes" id="UP001626628">
    <property type="component" value="Chromosome"/>
</dbReference>
<dbReference type="Pfam" id="PF00188">
    <property type="entry name" value="CAP"/>
    <property type="match status" value="1"/>
</dbReference>
<evidence type="ECO:0000256" key="1">
    <source>
        <dbReference type="SAM" id="MobiDB-lite"/>
    </source>
</evidence>
<organism evidence="3 4">
    <name type="scientific">Streptomyces sirii</name>
    <dbReference type="NCBI Taxonomy" id="3127701"/>
    <lineage>
        <taxon>Bacteria</taxon>
        <taxon>Bacillati</taxon>
        <taxon>Actinomycetota</taxon>
        <taxon>Actinomycetes</taxon>
        <taxon>Kitasatosporales</taxon>
        <taxon>Streptomycetaceae</taxon>
        <taxon>Streptomyces</taxon>
    </lineage>
</organism>
<proteinExistence type="predicted"/>
<sequence>MNNDDELQWVVLRDGTSTGTETGTGSPAGEPASHRRSTPPGPAGRHARTAPRGGTHRAVSGGPSTQRKAVLLAVAAAVAAGGCSLALIRPGSGPDQELAADRSPAAQPTEAASVLSAPNSASPTPPRHKASASPSDAERHGKRHAPQRPRKTHPESSSKTTTSDTPSRTSRTEAGARAKAPTAPRAATGTAARFAQKVVDLVNDQRAQHGCGPLTVDPRVQKAAQAHSDDMAARNYYEHNTPEGVDPGTRMTNAGFRWSSWAENIFKSPKDPATALKGWMESPGHRANILNCSYKYTGVGVNLRSNGPWWTQDFATGS</sequence>
<dbReference type="InterPro" id="IPR014044">
    <property type="entry name" value="CAP_dom"/>
</dbReference>
<dbReference type="PANTHER" id="PTHR31157:SF1">
    <property type="entry name" value="SCP DOMAIN-CONTAINING PROTEIN"/>
    <property type="match status" value="1"/>
</dbReference>
<evidence type="ECO:0000259" key="2">
    <source>
        <dbReference type="Pfam" id="PF00188"/>
    </source>
</evidence>
<reference evidence="3 4" key="1">
    <citation type="submission" date="2024-03" db="EMBL/GenBank/DDBJ databases">
        <title>The complete genome of Streptomyces sirii sp.nov.</title>
        <authorList>
            <person name="Zakalyukina Y.V."/>
            <person name="Belik A.R."/>
            <person name="Biryukov M.V."/>
            <person name="Baturina O.A."/>
            <person name="Kabilov M.R."/>
        </authorList>
    </citation>
    <scope>NUCLEOTIDE SEQUENCE [LARGE SCALE GENOMIC DNA]</scope>
    <source>
        <strain evidence="3 4">BP-8</strain>
    </source>
</reference>
<evidence type="ECO:0000313" key="3">
    <source>
        <dbReference type="EMBL" id="WXK75220.1"/>
    </source>
</evidence>
<dbReference type="SUPFAM" id="SSF55797">
    <property type="entry name" value="PR-1-like"/>
    <property type="match status" value="1"/>
</dbReference>
<accession>A0ABZ2QGJ0</accession>
<feature type="compositionally biased region" description="Basic residues" evidence="1">
    <location>
        <begin position="140"/>
        <end position="151"/>
    </location>
</feature>
<feature type="region of interest" description="Disordered" evidence="1">
    <location>
        <begin position="93"/>
        <end position="191"/>
    </location>
</feature>
<protein>
    <submittedName>
        <fullName evidence="3">CAP domain-containing protein</fullName>
    </submittedName>
</protein>
<keyword evidence="4" id="KW-1185">Reference proteome</keyword>
<feature type="compositionally biased region" description="Low complexity" evidence="1">
    <location>
        <begin position="157"/>
        <end position="169"/>
    </location>
</feature>
<feature type="compositionally biased region" description="Low complexity" evidence="1">
    <location>
        <begin position="177"/>
        <end position="191"/>
    </location>
</feature>
<gene>
    <name evidence="3" type="ORF">WAB15_04110</name>
</gene>
<feature type="domain" description="SCP" evidence="2">
    <location>
        <begin position="199"/>
        <end position="314"/>
    </location>
</feature>
<feature type="region of interest" description="Disordered" evidence="1">
    <location>
        <begin position="1"/>
        <end position="64"/>
    </location>
</feature>
<name>A0ABZ2QGJ0_9ACTN</name>
<evidence type="ECO:0000313" key="4">
    <source>
        <dbReference type="Proteomes" id="UP001626628"/>
    </source>
</evidence>